<evidence type="ECO:0000313" key="3">
    <source>
        <dbReference type="Proteomes" id="UP000295129"/>
    </source>
</evidence>
<accession>A0A4R6E174</accession>
<keyword evidence="3" id="KW-1185">Reference proteome</keyword>
<dbReference type="AlphaFoldDB" id="A0A4R6E174"/>
<reference evidence="2 3" key="1">
    <citation type="submission" date="2019-03" db="EMBL/GenBank/DDBJ databases">
        <title>Genomic Encyclopedia of Type Strains, Phase IV (KMG-IV): sequencing the most valuable type-strain genomes for metagenomic binning, comparative biology and taxonomic classification.</title>
        <authorList>
            <person name="Goeker M."/>
        </authorList>
    </citation>
    <scope>NUCLEOTIDE SEQUENCE [LARGE SCALE GENOMIC DNA]</scope>
    <source>
        <strain evidence="2 3">DSM 12121</strain>
    </source>
</reference>
<dbReference type="EMBL" id="SNVV01000008">
    <property type="protein sequence ID" value="TDN50759.1"/>
    <property type="molecule type" value="Genomic_DNA"/>
</dbReference>
<evidence type="ECO:0000313" key="2">
    <source>
        <dbReference type="EMBL" id="TDN50759.1"/>
    </source>
</evidence>
<sequence length="228" mass="24960">MPEAARGKQQSHPQGAGKIRDTGSAASQEMTGRAGEAVPSMPRGPGMPQPMKVMRLSDPLHIDLVARRPSRRKMAGHTVCPRRSPPRGKTWEITFFPPSSSVAAHSPPASPGPRAGGIRTGLPPAVHPPHGHVRRSALLWRQGDHARNPDSRRAGRAGNDQPGFRRLDEPGFRGAQNLAATGNWPLMRIHLIKFDLLLTISHYLSTHRPRIANRRAGEKRQTAPERNP</sequence>
<proteinExistence type="predicted"/>
<feature type="compositionally biased region" description="Basic and acidic residues" evidence="1">
    <location>
        <begin position="144"/>
        <end position="153"/>
    </location>
</feature>
<feature type="region of interest" description="Disordered" evidence="1">
    <location>
        <begin position="1"/>
        <end position="53"/>
    </location>
</feature>
<feature type="region of interest" description="Disordered" evidence="1">
    <location>
        <begin position="69"/>
        <end position="131"/>
    </location>
</feature>
<organism evidence="2 3">
    <name type="scientific">Azoarcus indigens</name>
    <dbReference type="NCBI Taxonomy" id="29545"/>
    <lineage>
        <taxon>Bacteria</taxon>
        <taxon>Pseudomonadati</taxon>
        <taxon>Pseudomonadota</taxon>
        <taxon>Betaproteobacteria</taxon>
        <taxon>Rhodocyclales</taxon>
        <taxon>Zoogloeaceae</taxon>
        <taxon>Azoarcus</taxon>
    </lineage>
</organism>
<protein>
    <submittedName>
        <fullName evidence="2">Uncharacterized protein</fullName>
    </submittedName>
</protein>
<gene>
    <name evidence="2" type="ORF">C7389_1082</name>
</gene>
<name>A0A4R6E174_9RHOO</name>
<feature type="compositionally biased region" description="Low complexity" evidence="1">
    <location>
        <begin position="97"/>
        <end position="113"/>
    </location>
</feature>
<feature type="region of interest" description="Disordered" evidence="1">
    <location>
        <begin position="144"/>
        <end position="170"/>
    </location>
</feature>
<dbReference type="Proteomes" id="UP000295129">
    <property type="component" value="Unassembled WGS sequence"/>
</dbReference>
<comment type="caution">
    <text evidence="2">The sequence shown here is derived from an EMBL/GenBank/DDBJ whole genome shotgun (WGS) entry which is preliminary data.</text>
</comment>
<evidence type="ECO:0000256" key="1">
    <source>
        <dbReference type="SAM" id="MobiDB-lite"/>
    </source>
</evidence>